<dbReference type="InterPro" id="IPR018076">
    <property type="entry name" value="T2SS_GspF_dom"/>
</dbReference>
<dbReference type="Pfam" id="PF00482">
    <property type="entry name" value="T2SSF"/>
    <property type="match status" value="1"/>
</dbReference>
<keyword evidence="2" id="KW-1003">Cell membrane</keyword>
<dbReference type="PROSITE" id="PS51257">
    <property type="entry name" value="PROKAR_LIPOPROTEIN"/>
    <property type="match status" value="1"/>
</dbReference>
<feature type="transmembrane region" description="Helical" evidence="6">
    <location>
        <begin position="269"/>
        <end position="289"/>
    </location>
</feature>
<comment type="subcellular location">
    <subcellularLocation>
        <location evidence="1">Cell membrane</location>
        <topology evidence="1">Multi-pass membrane protein</topology>
    </subcellularLocation>
</comment>
<feature type="transmembrane region" description="Helical" evidence="6">
    <location>
        <begin position="115"/>
        <end position="140"/>
    </location>
</feature>
<protein>
    <submittedName>
        <fullName evidence="8">Biotin synthase</fullName>
    </submittedName>
</protein>
<evidence type="ECO:0000256" key="4">
    <source>
        <dbReference type="ARBA" id="ARBA00022989"/>
    </source>
</evidence>
<feature type="transmembrane region" description="Helical" evidence="6">
    <location>
        <begin position="92"/>
        <end position="109"/>
    </location>
</feature>
<evidence type="ECO:0000256" key="3">
    <source>
        <dbReference type="ARBA" id="ARBA00022692"/>
    </source>
</evidence>
<evidence type="ECO:0000313" key="8">
    <source>
        <dbReference type="EMBL" id="PMJ64314.1"/>
    </source>
</evidence>
<dbReference type="AlphaFoldDB" id="A0A2N7F9Q3"/>
<gene>
    <name evidence="8" type="ORF">BCU17_21800</name>
</gene>
<evidence type="ECO:0000259" key="7">
    <source>
        <dbReference type="Pfam" id="PF00482"/>
    </source>
</evidence>
<accession>A0A2N7F9Q3</accession>
<evidence type="ECO:0000256" key="5">
    <source>
        <dbReference type="ARBA" id="ARBA00023136"/>
    </source>
</evidence>
<keyword evidence="4 6" id="KW-1133">Transmembrane helix</keyword>
<dbReference type="RefSeq" id="WP_102516775.1">
    <property type="nucleotide sequence ID" value="NZ_CAWNSM010000033.1"/>
</dbReference>
<dbReference type="EMBL" id="MCWU01000033">
    <property type="protein sequence ID" value="PMJ64314.1"/>
    <property type="molecule type" value="Genomic_DNA"/>
</dbReference>
<name>A0A2N7F9Q3_VIBSP</name>
<evidence type="ECO:0000256" key="6">
    <source>
        <dbReference type="SAM" id="Phobius"/>
    </source>
</evidence>
<feature type="transmembrane region" description="Helical" evidence="6">
    <location>
        <begin position="6"/>
        <end position="27"/>
    </location>
</feature>
<dbReference type="PANTHER" id="PTHR35007:SF2">
    <property type="entry name" value="PILUS ASSEMBLE PROTEIN"/>
    <property type="match status" value="1"/>
</dbReference>
<proteinExistence type="predicted"/>
<feature type="domain" description="Type II secretion system protein GspF" evidence="7">
    <location>
        <begin position="157"/>
        <end position="283"/>
    </location>
</feature>
<evidence type="ECO:0000256" key="1">
    <source>
        <dbReference type="ARBA" id="ARBA00004651"/>
    </source>
</evidence>
<evidence type="ECO:0000256" key="2">
    <source>
        <dbReference type="ARBA" id="ARBA00022475"/>
    </source>
</evidence>
<dbReference type="Proteomes" id="UP000235330">
    <property type="component" value="Unassembled WGS sequence"/>
</dbReference>
<keyword evidence="5 6" id="KW-0472">Membrane</keyword>
<reference evidence="9" key="1">
    <citation type="submission" date="2016-07" db="EMBL/GenBank/DDBJ databases">
        <title>Nontailed viruses are major unrecognized killers of bacteria in the ocean.</title>
        <authorList>
            <person name="Kauffman K."/>
            <person name="Hussain F."/>
            <person name="Yang J."/>
            <person name="Arevalo P."/>
            <person name="Brown J."/>
            <person name="Cutler M."/>
            <person name="Kelly L."/>
            <person name="Polz M.F."/>
        </authorList>
    </citation>
    <scope>NUCLEOTIDE SEQUENCE [LARGE SCALE GENOMIC DNA]</scope>
    <source>
        <strain evidence="9">10N.261.55.E11</strain>
    </source>
</reference>
<evidence type="ECO:0000313" key="9">
    <source>
        <dbReference type="Proteomes" id="UP000235330"/>
    </source>
</evidence>
<comment type="caution">
    <text evidence="8">The sequence shown here is derived from an EMBL/GenBank/DDBJ whole genome shotgun (WGS) entry which is preliminary data.</text>
</comment>
<organism evidence="8 9">
    <name type="scientific">Vibrio splendidus</name>
    <dbReference type="NCBI Taxonomy" id="29497"/>
    <lineage>
        <taxon>Bacteria</taxon>
        <taxon>Pseudomonadati</taxon>
        <taxon>Pseudomonadota</taxon>
        <taxon>Gammaproteobacteria</taxon>
        <taxon>Vibrionales</taxon>
        <taxon>Vibrionaceae</taxon>
        <taxon>Vibrio</taxon>
    </lineage>
</organism>
<dbReference type="GO" id="GO:0005886">
    <property type="term" value="C:plasma membrane"/>
    <property type="evidence" value="ECO:0007669"/>
    <property type="project" value="UniProtKB-SubCell"/>
</dbReference>
<keyword evidence="3 6" id="KW-0812">Transmembrane</keyword>
<sequence length="295" mass="33717">MQKQTLIFVFLVLLFACLSYLFFKIYIEIGRRRMLNKFSLFDKPKAEVRKGEGLDNLFDNLSSTLTSSKDDIDKKLDDAGIYNTNISQYYMLTKYVVAFFGGVIIYILLSRFEFILNQIIAMLAIWFVLCVTGPDSYLAVRQKALRRKISNQLPYLLDLMAICIQTGMTLESAMSYLSHEMEGFDKDLSYQLNKINERTKIVSLDIALDEFYSRVPTPEVRSFIMTLKQSLKYGSSIFDVLTTLASDIREVNMLGVEEKIGKLAAKMSIPLILFIMMPIVILITAPGIMRVMANV</sequence>
<dbReference type="PANTHER" id="PTHR35007">
    <property type="entry name" value="INTEGRAL MEMBRANE PROTEIN-RELATED"/>
    <property type="match status" value="1"/>
</dbReference>